<reference evidence="3 5" key="2">
    <citation type="submission" date="2016-05" db="EMBL/GenBank/DDBJ databases">
        <authorList>
            <person name="Prochazka B."/>
            <person name="Indra A."/>
            <person name="Hasenberger P."/>
            <person name="Blaschitz M."/>
            <person name="Wagner L."/>
            <person name="Wewalka G."/>
            <person name="Sorschag S."/>
            <person name="Schmid D."/>
            <person name="Ruppitsch W."/>
        </authorList>
    </citation>
    <scope>NUCLEOTIDE SEQUENCE [LARGE SCALE GENOMIC DNA]</scope>
    <source>
        <strain evidence="3 5">974010_12</strain>
    </source>
</reference>
<evidence type="ECO:0000256" key="1">
    <source>
        <dbReference type="SAM" id="MobiDB-lite"/>
    </source>
</evidence>
<gene>
    <name evidence="3" type="ORF">A8135_05180</name>
    <name evidence="2" type="ORF">Ljam_2704</name>
</gene>
<dbReference type="Proteomes" id="UP000054715">
    <property type="component" value="Unassembled WGS sequence"/>
</dbReference>
<dbReference type="EMBL" id="LNYG01000013">
    <property type="protein sequence ID" value="KTD08509.1"/>
    <property type="molecule type" value="Genomic_DNA"/>
</dbReference>
<dbReference type="PATRIC" id="fig|455.5.peg.2843"/>
<evidence type="ECO:0000313" key="5">
    <source>
        <dbReference type="Proteomes" id="UP000093336"/>
    </source>
</evidence>
<dbReference type="AlphaFoldDB" id="A0A0W0ULL9"/>
<evidence type="ECO:0000313" key="4">
    <source>
        <dbReference type="Proteomes" id="UP000054715"/>
    </source>
</evidence>
<reference evidence="2 4" key="1">
    <citation type="submission" date="2015-11" db="EMBL/GenBank/DDBJ databases">
        <title>Genomic analysis of 38 Legionella species identifies large and diverse effector repertoires.</title>
        <authorList>
            <person name="Burstein D."/>
            <person name="Amaro F."/>
            <person name="Zusman T."/>
            <person name="Lifshitz Z."/>
            <person name="Cohen O."/>
            <person name="Gilbert J.A."/>
            <person name="Pupko T."/>
            <person name="Shuman H.A."/>
            <person name="Segal G."/>
        </authorList>
    </citation>
    <scope>NUCLEOTIDE SEQUENCE [LARGE SCALE GENOMIC DNA]</scope>
    <source>
        <strain evidence="2 4">JA-26-G1-E2</strain>
    </source>
</reference>
<feature type="region of interest" description="Disordered" evidence="1">
    <location>
        <begin position="53"/>
        <end position="89"/>
    </location>
</feature>
<evidence type="ECO:0000313" key="2">
    <source>
        <dbReference type="EMBL" id="KTD08509.1"/>
    </source>
</evidence>
<name>A0A0W0ULL9_9GAMM</name>
<keyword evidence="5" id="KW-1185">Reference proteome</keyword>
<organism evidence="2 4">
    <name type="scientific">Legionella jamestowniensis</name>
    <dbReference type="NCBI Taxonomy" id="455"/>
    <lineage>
        <taxon>Bacteria</taxon>
        <taxon>Pseudomonadati</taxon>
        <taxon>Pseudomonadota</taxon>
        <taxon>Gammaproteobacteria</taxon>
        <taxon>Legionellales</taxon>
        <taxon>Legionellaceae</taxon>
        <taxon>Legionella</taxon>
    </lineage>
</organism>
<comment type="caution">
    <text evidence="2">The sequence shown here is derived from an EMBL/GenBank/DDBJ whole genome shotgun (WGS) entry which is preliminary data.</text>
</comment>
<protein>
    <submittedName>
        <fullName evidence="2">Uncharacterized protein</fullName>
    </submittedName>
</protein>
<evidence type="ECO:0000313" key="3">
    <source>
        <dbReference type="EMBL" id="OCH97027.1"/>
    </source>
</evidence>
<dbReference type="RefSeq" id="WP_058450523.1">
    <property type="nucleotide sequence ID" value="NZ_CAAAJF010000001.1"/>
</dbReference>
<accession>A0A0W0ULL9</accession>
<sequence length="89" mass="9926">MKKNDEIDQLINSIDAWIKFAEQMLSSALGTSANFDAHQEMEHNDLSAVPDTVGFEDNSLHSDGLSNYQKIEDTDLDTDDNSLQTPIQP</sequence>
<dbReference type="Proteomes" id="UP000093336">
    <property type="component" value="Unassembled WGS sequence"/>
</dbReference>
<dbReference type="STRING" id="455.Ljam_2704"/>
<dbReference type="EMBL" id="LYOZ01000052">
    <property type="protein sequence ID" value="OCH97027.1"/>
    <property type="molecule type" value="Genomic_DNA"/>
</dbReference>
<proteinExistence type="predicted"/>